<keyword evidence="1" id="KW-0677">Repeat</keyword>
<evidence type="ECO:0000259" key="6">
    <source>
        <dbReference type="Pfam" id="PF24883"/>
    </source>
</evidence>
<dbReference type="PROSITE" id="PS50088">
    <property type="entry name" value="ANK_REPEAT"/>
    <property type="match status" value="4"/>
</dbReference>
<dbReference type="EMBL" id="KB020989">
    <property type="protein sequence ID" value="ELA27399.1"/>
    <property type="molecule type" value="Genomic_DNA"/>
</dbReference>
<proteinExistence type="predicted"/>
<evidence type="ECO:0000259" key="5">
    <source>
        <dbReference type="Pfam" id="PF17100"/>
    </source>
</evidence>
<reference evidence="7" key="1">
    <citation type="submission" date="2012-08" db="EMBL/GenBank/DDBJ databases">
        <title>Genome analysis of Colletotrichum orbiculare and Colletotrichum fructicola.</title>
        <authorList>
            <person name="Gan P.H.P."/>
            <person name="Ikeda K."/>
            <person name="Irieda H."/>
            <person name="Narusaka M."/>
            <person name="O'Connell R.J."/>
            <person name="Narusaka Y."/>
            <person name="Takano Y."/>
            <person name="Kubo Y."/>
            <person name="Shirasu K."/>
        </authorList>
    </citation>
    <scope>NUCLEOTIDE SEQUENCE</scope>
    <source>
        <strain evidence="7">Nara gc5</strain>
    </source>
</reference>
<sequence length="1542" mass="172970">MSSRQGFRKKLKRIFHSHKDGEISRRPSHAGPNAQQQSSVSANSGSSYVAMNDPSAELRPVPASDTASPPQERPQEAPAQELLGPQENDNSIRQLWAVAYKSLRDEKDSPVQAFEDQIRRNLSSDIAETIESHANTKDWMSKVVQNQMDQVKRDTLKLRFGKSEVEAQDVVKSVLAVVDWSKDFVTKALSGNPTASIAWGGVSLLLPLFLNPLEQASSLAKGLEHISSLIVRSSMWEDLYVRRYEPATWDTLPESHAEYRRALEMLYREVLRFQIVCYGYYSHKSAARLALDNVRHHGWDELLEKIKYQETEFDKMSHNWRDKVYNEEWEKAETRHQEAMGQWRTIGTDVSELRKQVKEIQKDEKRKNMLEWLWEGDISVQYRAAREKYSKGICEWLVQEGEGFKLWERDPKSFLWLNGKAGSGKSILSSSVIKYLKDQYEQNPETALAYYFFSFGNLEQQKVSAMLSSLVRQLCASRPDTPQPIKRFEGYMEKSERPDIEALEAALLAAVSGFSAVFIVVDALDECPTGEGERSRLLDCLTRIITAMPDNLHIFCTSRAEPDIHVMMEEVLSLPAKAAIDLTQNRVKGEVKKELIAKADGMFQYLICQFEILKDVDSEALVAPTLHRLPDGLDETYNRLLRDLGRRFQSQVLSSLKWLALSRRPLHLDEFAEIFIFRPDTVAKIDATERLFDSEAVLRHFSSLLTPETKDEWNDEDRERRTITYVRLAHFTVKEYLMSERIEQSIAKEFYITKADADLHIAHCCLAYHLYQSAERTKHDENLPLKRYAVRNWELHSESVPRKLWTPEIVLLAERALYMRSVSLREILFEGQLRNRWHSYWDRVYNLMQRPYCYTAALGYLELTKLLLRKGPQTSRFLIQEDLGLALREAAEEGRIEMVRFFLDKRDATNERSQSTGGALQAAAYEGHEAGIKLLLDRGADIDAHDDRFGSALQAAAKGAKLKALRRLLDRGADVSKAGCPVSCLIAAYKDKDEKLVMECTQVLELLLNKGANINRKCTRHGSALNQAIRTWLREGTRSFFDFAVQHGADLELNDGRHGSPLQAACVNPSELAGQFVDESRTKKVVEVLLRLGADPNAQGGECGNALQKASYHLFAFFGVIELLLEKGAKINQQGGRYGTALHAACAMPNADSVNTLLAAGADLHVQAGEHGSVLHAAIAEGYVLDHNIRIAQKLLDSGANVNAHGGKFGSALQAAVSSEGRWTDPQAVEKLLLSSGAEVNAQGGIYDTALQGACVRGKMKSVALLLSRGAEVNIKGGRYETALQAACANEEQYSKEHCDLARLLIEHGADVHVQGGHFGSAWHAAAAIPKWDKQAHETLELLLDNGVDVNDCRSLHGTALQVALEHLKDDSEYTDDTIRFFIKHGADVNLGSGPYGFPLQSACLAPTNNPTRLNTRSLVYLLENCDNIDVNMTGGLFGTALQAAAYTGKGKAVKLLLQKGADVNIRGGKYRSALNAAVIKGYWGVVETLLDAGAEPDCHRPPEHNEEWLDGVGKEDGRSAVERYWKVWEELKMDENRTGEE</sequence>
<gene>
    <name evidence="7" type="ORF">CGGC5_11763</name>
</gene>
<dbReference type="Gene3D" id="3.40.50.300">
    <property type="entry name" value="P-loop containing nucleotide triphosphate hydrolases"/>
    <property type="match status" value="1"/>
</dbReference>
<feature type="repeat" description="ANK" evidence="3">
    <location>
        <begin position="1440"/>
        <end position="1469"/>
    </location>
</feature>
<dbReference type="Pfam" id="PF24883">
    <property type="entry name" value="NPHP3_N"/>
    <property type="match status" value="1"/>
</dbReference>
<organism evidence="7">
    <name type="scientific">Colletotrichum fructicola (strain Nara gc5)</name>
    <name type="common">Anthracnose fungus</name>
    <name type="synonym">Colletotrichum gloeosporioides (strain Nara gc5)</name>
    <dbReference type="NCBI Taxonomy" id="1213859"/>
    <lineage>
        <taxon>Eukaryota</taxon>
        <taxon>Fungi</taxon>
        <taxon>Dikarya</taxon>
        <taxon>Ascomycota</taxon>
        <taxon>Pezizomycotina</taxon>
        <taxon>Sordariomycetes</taxon>
        <taxon>Hypocreomycetidae</taxon>
        <taxon>Glomerellales</taxon>
        <taxon>Glomerellaceae</taxon>
        <taxon>Colletotrichum</taxon>
        <taxon>Colletotrichum gloeosporioides species complex</taxon>
    </lineage>
</organism>
<name>L2FLY6_COLFN</name>
<evidence type="ECO:0000256" key="3">
    <source>
        <dbReference type="PROSITE-ProRule" id="PRU00023"/>
    </source>
</evidence>
<dbReference type="Pfam" id="PF17100">
    <property type="entry name" value="NACHT_N"/>
    <property type="match status" value="1"/>
</dbReference>
<dbReference type="PROSITE" id="PS50297">
    <property type="entry name" value="ANK_REP_REGION"/>
    <property type="match status" value="2"/>
</dbReference>
<dbReference type="PANTHER" id="PTHR24123">
    <property type="entry name" value="ANKYRIN REPEAT-CONTAINING"/>
    <property type="match status" value="1"/>
</dbReference>
<dbReference type="InterPro" id="IPR002110">
    <property type="entry name" value="Ankyrin_rpt"/>
</dbReference>
<dbReference type="SMART" id="SM00248">
    <property type="entry name" value="ANK"/>
    <property type="match status" value="13"/>
</dbReference>
<evidence type="ECO:0000256" key="4">
    <source>
        <dbReference type="SAM" id="MobiDB-lite"/>
    </source>
</evidence>
<accession>L2FLY6</accession>
<dbReference type="InterPro" id="IPR056884">
    <property type="entry name" value="NPHP3-like_N"/>
</dbReference>
<evidence type="ECO:0000313" key="7">
    <source>
        <dbReference type="EMBL" id="ELA27399.1"/>
    </source>
</evidence>
<dbReference type="SUPFAM" id="SSF52540">
    <property type="entry name" value="P-loop containing nucleoside triphosphate hydrolases"/>
    <property type="match status" value="1"/>
</dbReference>
<feature type="region of interest" description="Disordered" evidence="4">
    <location>
        <begin position="1"/>
        <end position="88"/>
    </location>
</feature>
<dbReference type="InterPro" id="IPR036770">
    <property type="entry name" value="Ankyrin_rpt-contain_sf"/>
</dbReference>
<dbReference type="HOGENOM" id="CLU_000288_34_23_1"/>
<dbReference type="InterPro" id="IPR031359">
    <property type="entry name" value="NACHT_N"/>
</dbReference>
<protein>
    <submittedName>
        <fullName evidence="7">Ankyrin repeat protein</fullName>
    </submittedName>
</protein>
<dbReference type="Pfam" id="PF12796">
    <property type="entry name" value="Ank_2"/>
    <property type="match status" value="4"/>
</dbReference>
<dbReference type="Gene3D" id="1.25.40.20">
    <property type="entry name" value="Ankyrin repeat-containing domain"/>
    <property type="match status" value="4"/>
</dbReference>
<feature type="repeat" description="ANK" evidence="3">
    <location>
        <begin position="1246"/>
        <end position="1278"/>
    </location>
</feature>
<dbReference type="STRING" id="1213859.L2FLY6"/>
<dbReference type="InterPro" id="IPR051165">
    <property type="entry name" value="Multifunctional_ANK_Repeat"/>
</dbReference>
<evidence type="ECO:0000256" key="2">
    <source>
        <dbReference type="ARBA" id="ARBA00023043"/>
    </source>
</evidence>
<feature type="repeat" description="ANK" evidence="3">
    <location>
        <begin position="1137"/>
        <end position="1169"/>
    </location>
</feature>
<dbReference type="SUPFAM" id="SSF48403">
    <property type="entry name" value="Ankyrin repeat"/>
    <property type="match status" value="2"/>
</dbReference>
<evidence type="ECO:0000256" key="1">
    <source>
        <dbReference type="ARBA" id="ARBA00022737"/>
    </source>
</evidence>
<feature type="domain" description="Nephrocystin 3-like N-terminal" evidence="6">
    <location>
        <begin position="392"/>
        <end position="559"/>
    </location>
</feature>
<dbReference type="InterPro" id="IPR027417">
    <property type="entry name" value="P-loop_NTPase"/>
</dbReference>
<keyword evidence="2 3" id="KW-0040">ANK repeat</keyword>
<feature type="compositionally biased region" description="Low complexity" evidence="4">
    <location>
        <begin position="33"/>
        <end position="50"/>
    </location>
</feature>
<feature type="compositionally biased region" description="Basic residues" evidence="4">
    <location>
        <begin position="1"/>
        <end position="16"/>
    </location>
</feature>
<feature type="repeat" description="ANK" evidence="3">
    <location>
        <begin position="915"/>
        <end position="947"/>
    </location>
</feature>
<dbReference type="PANTHER" id="PTHR24123:SF33">
    <property type="entry name" value="PROTEIN HOS4"/>
    <property type="match status" value="1"/>
</dbReference>
<feature type="domain" description="NWD NACHT-NTPase N-terminal" evidence="5">
    <location>
        <begin position="94"/>
        <end position="314"/>
    </location>
</feature>